<evidence type="ECO:0000313" key="1">
    <source>
        <dbReference type="EMBL" id="JAH46204.1"/>
    </source>
</evidence>
<organism evidence="1">
    <name type="scientific">Anguilla anguilla</name>
    <name type="common">European freshwater eel</name>
    <name type="synonym">Muraena anguilla</name>
    <dbReference type="NCBI Taxonomy" id="7936"/>
    <lineage>
        <taxon>Eukaryota</taxon>
        <taxon>Metazoa</taxon>
        <taxon>Chordata</taxon>
        <taxon>Craniata</taxon>
        <taxon>Vertebrata</taxon>
        <taxon>Euteleostomi</taxon>
        <taxon>Actinopterygii</taxon>
        <taxon>Neopterygii</taxon>
        <taxon>Teleostei</taxon>
        <taxon>Anguilliformes</taxon>
        <taxon>Anguillidae</taxon>
        <taxon>Anguilla</taxon>
    </lineage>
</organism>
<proteinExistence type="predicted"/>
<name>A0A0E9SXW8_ANGAN</name>
<dbReference type="AlphaFoldDB" id="A0A0E9SXW8"/>
<dbReference type="EMBL" id="GBXM01062373">
    <property type="protein sequence ID" value="JAH46204.1"/>
    <property type="molecule type" value="Transcribed_RNA"/>
</dbReference>
<sequence>MNSEVYRSILSAQAKFKQMPQNSFDTRLWFQTYCQSKKVFTKAEN</sequence>
<reference evidence="1" key="1">
    <citation type="submission" date="2014-11" db="EMBL/GenBank/DDBJ databases">
        <authorList>
            <person name="Amaro Gonzalez C."/>
        </authorList>
    </citation>
    <scope>NUCLEOTIDE SEQUENCE</scope>
</reference>
<protein>
    <submittedName>
        <fullName evidence="1">Uncharacterized protein</fullName>
    </submittedName>
</protein>
<reference evidence="1" key="2">
    <citation type="journal article" date="2015" name="Fish Shellfish Immunol.">
        <title>Early steps in the European eel (Anguilla anguilla)-Vibrio vulnificus interaction in the gills: Role of the RtxA13 toxin.</title>
        <authorList>
            <person name="Callol A."/>
            <person name="Pajuelo D."/>
            <person name="Ebbesson L."/>
            <person name="Teles M."/>
            <person name="MacKenzie S."/>
            <person name="Amaro C."/>
        </authorList>
    </citation>
    <scope>NUCLEOTIDE SEQUENCE</scope>
</reference>
<accession>A0A0E9SXW8</accession>